<protein>
    <recommendedName>
        <fullName evidence="4">Protein HRI1</fullName>
    </recommendedName>
</protein>
<dbReference type="Pfam" id="PF16815">
    <property type="entry name" value="HRI1"/>
    <property type="match status" value="1"/>
</dbReference>
<sequence>MSATGAQLGSSCGFSSRISLRWVPEVPEETTDTIVLSVGEWFLDLRMDKKSGGIDWAMAGTRIEENPKGIPLKVIFTRELDSLNEIGIKDIGNFSPRPDGTDLESGEMPRTDLPGAPMTAFEEVWRELPFREGPEGAKKGISWILESDDAPLSLGEQEGQVTITKIFMGRIWGTYLAFQQTQTHSSQKDESGVWSVKRSGSEVSARREEWSSRWEEKYMVGSDGAAIPSMKNGYDGEGMGTWRIPGEKVVIQGKSFIVRAFEEIHYVVRSHLKGDRLRGLSDYDQSKGEQDKF</sequence>
<evidence type="ECO:0000256" key="1">
    <source>
        <dbReference type="SAM" id="MobiDB-lite"/>
    </source>
</evidence>
<dbReference type="InterPro" id="IPR031818">
    <property type="entry name" value="Hri1"/>
</dbReference>
<name>A0AAI9T727_PENTH</name>
<organism evidence="2 3">
    <name type="scientific">Penicillium thymicola</name>
    <dbReference type="NCBI Taxonomy" id="293382"/>
    <lineage>
        <taxon>Eukaryota</taxon>
        <taxon>Fungi</taxon>
        <taxon>Dikarya</taxon>
        <taxon>Ascomycota</taxon>
        <taxon>Pezizomycotina</taxon>
        <taxon>Eurotiomycetes</taxon>
        <taxon>Eurotiomycetidae</taxon>
        <taxon>Eurotiales</taxon>
        <taxon>Aspergillaceae</taxon>
        <taxon>Penicillium</taxon>
    </lineage>
</organism>
<gene>
    <name evidence="2" type="ORF">VN97_g12388</name>
</gene>
<comment type="caution">
    <text evidence="2">The sequence shown here is derived from an EMBL/GenBank/DDBJ whole genome shotgun (WGS) entry which is preliminary data.</text>
</comment>
<dbReference type="AlphaFoldDB" id="A0AAI9T727"/>
<dbReference type="Proteomes" id="UP001227192">
    <property type="component" value="Unassembled WGS sequence"/>
</dbReference>
<keyword evidence="3" id="KW-1185">Reference proteome</keyword>
<proteinExistence type="predicted"/>
<accession>A0AAI9T727</accession>
<dbReference type="InterPro" id="IPR043047">
    <property type="entry name" value="Hri1_N_sf"/>
</dbReference>
<dbReference type="Gene3D" id="2.40.128.320">
    <property type="entry name" value="Protein HRI1, N-terminal domain"/>
    <property type="match status" value="1"/>
</dbReference>
<evidence type="ECO:0000313" key="2">
    <source>
        <dbReference type="EMBL" id="KAJ9481114.1"/>
    </source>
</evidence>
<reference evidence="2" key="1">
    <citation type="submission" date="2015-06" db="EMBL/GenBank/DDBJ databases">
        <authorList>
            <person name="Nguyen H."/>
        </authorList>
    </citation>
    <scope>NUCLEOTIDE SEQUENCE</scope>
    <source>
        <strain evidence="2">DAOM 180753</strain>
    </source>
</reference>
<reference evidence="2" key="2">
    <citation type="journal article" date="2016" name="Fungal Biol.">
        <title>Ochratoxin A production by Penicillium thymicola.</title>
        <authorList>
            <person name="Nguyen H.D.T."/>
            <person name="McMullin D.R."/>
            <person name="Ponomareva E."/>
            <person name="Riley R."/>
            <person name="Pomraning K.R."/>
            <person name="Baker S.E."/>
            <person name="Seifert K.A."/>
        </authorList>
    </citation>
    <scope>NUCLEOTIDE SEQUENCE</scope>
    <source>
        <strain evidence="2">DAOM 180753</strain>
    </source>
</reference>
<evidence type="ECO:0008006" key="4">
    <source>
        <dbReference type="Google" id="ProtNLM"/>
    </source>
</evidence>
<feature type="region of interest" description="Disordered" evidence="1">
    <location>
        <begin position="94"/>
        <end position="115"/>
    </location>
</feature>
<evidence type="ECO:0000313" key="3">
    <source>
        <dbReference type="Proteomes" id="UP001227192"/>
    </source>
</evidence>
<dbReference type="EMBL" id="LACB01000906">
    <property type="protein sequence ID" value="KAJ9481114.1"/>
    <property type="molecule type" value="Genomic_DNA"/>
</dbReference>